<dbReference type="InterPro" id="IPR044634">
    <property type="entry name" value="Zuotin/DnaJC2"/>
</dbReference>
<dbReference type="PROSITE" id="PS51294">
    <property type="entry name" value="HTH_MYB"/>
    <property type="match status" value="1"/>
</dbReference>
<evidence type="ECO:0000256" key="6">
    <source>
        <dbReference type="ARBA" id="ARBA00023159"/>
    </source>
</evidence>
<name>A0A1X7VK29_AMPQE</name>
<dbReference type="PROSITE" id="PS51293">
    <property type="entry name" value="SANT"/>
    <property type="match status" value="1"/>
</dbReference>
<dbReference type="CDD" id="cd00167">
    <property type="entry name" value="SANT"/>
    <property type="match status" value="2"/>
</dbReference>
<dbReference type="GO" id="GO:0006325">
    <property type="term" value="P:chromatin organization"/>
    <property type="evidence" value="ECO:0007669"/>
    <property type="project" value="UniProtKB-KW"/>
</dbReference>
<dbReference type="PROSITE" id="PS00636">
    <property type="entry name" value="DNAJ_1"/>
    <property type="match status" value="1"/>
</dbReference>
<dbReference type="PANTHER" id="PTHR43999:SF1">
    <property type="entry name" value="DNAJ HOMOLOG SUBFAMILY C MEMBER 2"/>
    <property type="match status" value="1"/>
</dbReference>
<evidence type="ECO:0000259" key="14">
    <source>
        <dbReference type="PROSITE" id="PS51294"/>
    </source>
</evidence>
<keyword evidence="6" id="KW-0010">Activator</keyword>
<dbReference type="InterPro" id="IPR032003">
    <property type="entry name" value="RAC_head"/>
</dbReference>
<dbReference type="SUPFAM" id="SSF46689">
    <property type="entry name" value="Homeodomain-like"/>
    <property type="match status" value="2"/>
</dbReference>
<feature type="region of interest" description="Disordered" evidence="10">
    <location>
        <begin position="40"/>
        <end position="60"/>
    </location>
</feature>
<sequence>MANSGGVLIAPTWLEFQPVGCQFHHYLRCLTSGLTEDLSGTIEDSGSSEDEDGDTIPFLDPSQWKNQDHYAMLGLSRLRYKASPKEIRKAYQQQVLIHHPDKQENKEDATFKCIQIAYEILGNPKKRKSYDSIDPTFSDVVPSVSTNSKENFYDVFEPVFRDNSRWSTIQPVPMLGNSEASLVEVENFYKFWYEFSSWREFSFLDEENPEKAECREERRWMEKQNKAARLKKKKEEMSRIRQLVDNAYACDPRIKYFKEKEKEEKEAQKRAKQEAAKSEALKKKLEREKKEEEERKQKELMEEKQRQVIAQQKQEKEAYKKAIKKERKELRGFCKDKDYFVRSADDKIKLMQIVDHLCEVLPIDRLQNLNRSLCDVTNLEKGRQLIENEAAILREKDAEEERKASAARAKASSAQAKPSCQWTRDETQLLIKGVTTYPAGTARRWEVIAQFVNEHSSDACEEKTSAQVIEKVKLLRKLESVNKEDAFSLFEKKHASKESVASAPTVRDVSEVPTPWSVQEQKILEEALRKYPSNTPQRWDKIAGEVSSRTKEECIARFKELVARVKAKKQ</sequence>
<evidence type="ECO:0000256" key="3">
    <source>
        <dbReference type="ARBA" id="ARBA00022490"/>
    </source>
</evidence>
<keyword evidence="8" id="KW-0539">Nucleus</keyword>
<dbReference type="PROSITE" id="PS50076">
    <property type="entry name" value="DNAJ_2"/>
    <property type="match status" value="1"/>
</dbReference>
<evidence type="ECO:0000256" key="4">
    <source>
        <dbReference type="ARBA" id="ARBA00022737"/>
    </source>
</evidence>
<keyword evidence="5" id="KW-0156">Chromatin regulator</keyword>
<dbReference type="CDD" id="cd06257">
    <property type="entry name" value="DnaJ"/>
    <property type="match status" value="1"/>
</dbReference>
<feature type="domain" description="J" evidence="11">
    <location>
        <begin position="68"/>
        <end position="134"/>
    </location>
</feature>
<evidence type="ECO:0000259" key="13">
    <source>
        <dbReference type="PROSITE" id="PS51293"/>
    </source>
</evidence>
<dbReference type="InterPro" id="IPR009057">
    <property type="entry name" value="Homeodomain-like_sf"/>
</dbReference>
<organism evidence="15">
    <name type="scientific">Amphimedon queenslandica</name>
    <name type="common">Sponge</name>
    <dbReference type="NCBI Taxonomy" id="400682"/>
    <lineage>
        <taxon>Eukaryota</taxon>
        <taxon>Metazoa</taxon>
        <taxon>Porifera</taxon>
        <taxon>Demospongiae</taxon>
        <taxon>Heteroscleromorpha</taxon>
        <taxon>Haplosclerida</taxon>
        <taxon>Niphatidae</taxon>
        <taxon>Amphimedon</taxon>
    </lineage>
</organism>
<evidence type="ECO:0000313" key="15">
    <source>
        <dbReference type="EnsemblMetazoa" id="Aqu2.1.40382_001"/>
    </source>
</evidence>
<dbReference type="SMART" id="SM00717">
    <property type="entry name" value="SANT"/>
    <property type="match status" value="2"/>
</dbReference>
<evidence type="ECO:0000259" key="11">
    <source>
        <dbReference type="PROSITE" id="PS50076"/>
    </source>
</evidence>
<evidence type="ECO:0000256" key="9">
    <source>
        <dbReference type="SAM" id="Coils"/>
    </source>
</evidence>
<dbReference type="InterPro" id="IPR036869">
    <property type="entry name" value="J_dom_sf"/>
</dbReference>
<accession>A0A1X7VK29</accession>
<keyword evidence="3" id="KW-0963">Cytoplasm</keyword>
<keyword evidence="4" id="KW-0677">Repeat</keyword>
<evidence type="ECO:0000256" key="5">
    <source>
        <dbReference type="ARBA" id="ARBA00022853"/>
    </source>
</evidence>
<dbReference type="InParanoid" id="A0A1X7VK29"/>
<dbReference type="Pfam" id="PF16717">
    <property type="entry name" value="RAC_head"/>
    <property type="match status" value="1"/>
</dbReference>
<evidence type="ECO:0000259" key="12">
    <source>
        <dbReference type="PROSITE" id="PS50090"/>
    </source>
</evidence>
<evidence type="ECO:0000256" key="10">
    <source>
        <dbReference type="SAM" id="MobiDB-lite"/>
    </source>
</evidence>
<dbReference type="InterPro" id="IPR017884">
    <property type="entry name" value="SANT_dom"/>
</dbReference>
<dbReference type="InterPro" id="IPR017930">
    <property type="entry name" value="Myb_dom"/>
</dbReference>
<proteinExistence type="predicted"/>
<reference evidence="15" key="1">
    <citation type="submission" date="2017-05" db="UniProtKB">
        <authorList>
            <consortium name="EnsemblMetazoa"/>
        </authorList>
    </citation>
    <scope>IDENTIFICATION</scope>
</reference>
<dbReference type="InterPro" id="IPR001005">
    <property type="entry name" value="SANT/Myb"/>
</dbReference>
<keyword evidence="7" id="KW-0143">Chaperone</keyword>
<dbReference type="InterPro" id="IPR001623">
    <property type="entry name" value="DnaJ_domain"/>
</dbReference>
<dbReference type="InterPro" id="IPR054076">
    <property type="entry name" value="ZUO1-like_ZHD"/>
</dbReference>
<dbReference type="GO" id="GO:0051083">
    <property type="term" value="P:'de novo' cotranslational protein folding"/>
    <property type="evidence" value="ECO:0007669"/>
    <property type="project" value="InterPro"/>
</dbReference>
<dbReference type="OrthoDB" id="1690618at2759"/>
<feature type="region of interest" description="Disordered" evidence="10">
    <location>
        <begin position="267"/>
        <end position="290"/>
    </location>
</feature>
<feature type="domain" description="Myb-like" evidence="12">
    <location>
        <begin position="515"/>
        <end position="562"/>
    </location>
</feature>
<evidence type="ECO:0000256" key="8">
    <source>
        <dbReference type="ARBA" id="ARBA00023242"/>
    </source>
</evidence>
<dbReference type="GO" id="GO:0005829">
    <property type="term" value="C:cytosol"/>
    <property type="evidence" value="ECO:0007669"/>
    <property type="project" value="UniProtKB-SubCell"/>
</dbReference>
<evidence type="ECO:0000256" key="2">
    <source>
        <dbReference type="ARBA" id="ARBA00014469"/>
    </source>
</evidence>
<evidence type="ECO:0000256" key="1">
    <source>
        <dbReference type="ARBA" id="ARBA00004514"/>
    </source>
</evidence>
<feature type="domain" description="Myb-like" evidence="12">
    <location>
        <begin position="422"/>
        <end position="468"/>
    </location>
</feature>
<dbReference type="SMART" id="SM00271">
    <property type="entry name" value="DnaJ"/>
    <property type="match status" value="1"/>
</dbReference>
<dbReference type="GO" id="GO:0043022">
    <property type="term" value="F:ribosome binding"/>
    <property type="evidence" value="ECO:0007669"/>
    <property type="project" value="InterPro"/>
</dbReference>
<dbReference type="eggNOG" id="KOG0724">
    <property type="taxonomic scope" value="Eukaryota"/>
</dbReference>
<dbReference type="Pfam" id="PF21884">
    <property type="entry name" value="ZUO1-like_ZHD"/>
    <property type="match status" value="1"/>
</dbReference>
<dbReference type="Gene3D" id="1.10.10.60">
    <property type="entry name" value="Homeodomain-like"/>
    <property type="match status" value="2"/>
</dbReference>
<dbReference type="Pfam" id="PF23082">
    <property type="entry name" value="Myb_DNA-binding_2"/>
    <property type="match status" value="2"/>
</dbReference>
<dbReference type="PANTHER" id="PTHR43999">
    <property type="entry name" value="DNAJ HOMOLOG SUBFAMILY C MEMBER 2"/>
    <property type="match status" value="1"/>
</dbReference>
<dbReference type="InterPro" id="IPR042569">
    <property type="entry name" value="RAC_head_sf"/>
</dbReference>
<dbReference type="GO" id="GO:0006450">
    <property type="term" value="P:regulation of translational fidelity"/>
    <property type="evidence" value="ECO:0007669"/>
    <property type="project" value="InterPro"/>
</dbReference>
<feature type="coiled-coil region" evidence="9">
    <location>
        <begin position="376"/>
        <end position="403"/>
    </location>
</feature>
<feature type="domain" description="HTH myb-type" evidence="14">
    <location>
        <begin position="515"/>
        <end position="566"/>
    </location>
</feature>
<dbReference type="FunFam" id="1.10.10.60:FF:000180">
    <property type="entry name" value="DnaJ (Hsp40) homolog, subfamily C, member 2"/>
    <property type="match status" value="1"/>
</dbReference>
<dbReference type="GO" id="GO:0030544">
    <property type="term" value="F:Hsp70 protein binding"/>
    <property type="evidence" value="ECO:0007669"/>
    <property type="project" value="InterPro"/>
</dbReference>
<dbReference type="InterPro" id="IPR018253">
    <property type="entry name" value="DnaJ_domain_CS"/>
</dbReference>
<evidence type="ECO:0000256" key="7">
    <source>
        <dbReference type="ARBA" id="ARBA00023186"/>
    </source>
</evidence>
<feature type="domain" description="SANT" evidence="13">
    <location>
        <begin position="511"/>
        <end position="566"/>
    </location>
</feature>
<dbReference type="AlphaFoldDB" id="A0A1X7VK29"/>
<dbReference type="EnsemblMetazoa" id="Aqu2.1.40382_001">
    <property type="protein sequence ID" value="Aqu2.1.40382_001"/>
    <property type="gene ID" value="Aqu2.1.40382"/>
</dbReference>
<dbReference type="Gene3D" id="1.10.8.840">
    <property type="entry name" value="Ribosome-associated complex head domain"/>
    <property type="match status" value="1"/>
</dbReference>
<keyword evidence="9" id="KW-0175">Coiled coil</keyword>
<dbReference type="SUPFAM" id="SSF46565">
    <property type="entry name" value="Chaperone J-domain"/>
    <property type="match status" value="1"/>
</dbReference>
<comment type="subcellular location">
    <subcellularLocation>
        <location evidence="1">Cytoplasm</location>
        <location evidence="1">Cytosol</location>
    </subcellularLocation>
</comment>
<protein>
    <recommendedName>
        <fullName evidence="2">DnaJ homolog subfamily C member 2</fullName>
    </recommendedName>
</protein>
<dbReference type="Gene3D" id="1.10.287.110">
    <property type="entry name" value="DnaJ domain"/>
    <property type="match status" value="1"/>
</dbReference>
<dbReference type="Pfam" id="PF00226">
    <property type="entry name" value="DnaJ"/>
    <property type="match status" value="1"/>
</dbReference>
<dbReference type="STRING" id="400682.A0A1X7VK29"/>
<dbReference type="PROSITE" id="PS50090">
    <property type="entry name" value="MYB_LIKE"/>
    <property type="match status" value="2"/>
</dbReference>